<dbReference type="eggNOG" id="COG1669">
    <property type="taxonomic scope" value="Bacteria"/>
</dbReference>
<name>H1FUV8_SULGG</name>
<dbReference type="CDD" id="cd05403">
    <property type="entry name" value="NT_KNTase_like"/>
    <property type="match status" value="1"/>
</dbReference>
<dbReference type="EMBL" id="AFRZ01000001">
    <property type="protein sequence ID" value="EHP28965.1"/>
    <property type="molecule type" value="Genomic_DNA"/>
</dbReference>
<feature type="domain" description="Polymerase nucleotidyl transferase" evidence="1">
    <location>
        <begin position="40"/>
        <end position="115"/>
    </location>
</feature>
<protein>
    <submittedName>
        <fullName evidence="2">Putative nucleotidyltransferase</fullName>
    </submittedName>
</protein>
<dbReference type="Proteomes" id="UP000006431">
    <property type="component" value="Unassembled WGS sequence"/>
</dbReference>
<comment type="caution">
    <text evidence="2">The sequence shown here is derived from an EMBL/GenBank/DDBJ whole genome shotgun (WGS) entry which is preliminary data.</text>
</comment>
<organism evidence="2 3">
    <name type="scientific">Sulfurimonas gotlandica (strain DSM 19862 / JCM 16533 / GD1)</name>
    <dbReference type="NCBI Taxonomy" id="929558"/>
    <lineage>
        <taxon>Bacteria</taxon>
        <taxon>Pseudomonadati</taxon>
        <taxon>Campylobacterota</taxon>
        <taxon>Epsilonproteobacteria</taxon>
        <taxon>Campylobacterales</taxon>
        <taxon>Sulfurimonadaceae</taxon>
        <taxon>Sulfurimonas</taxon>
    </lineage>
</organism>
<gene>
    <name evidence="2" type="ORF">SMGD1_0438</name>
</gene>
<dbReference type="Gene3D" id="3.30.460.10">
    <property type="entry name" value="Beta Polymerase, domain 2"/>
    <property type="match status" value="1"/>
</dbReference>
<dbReference type="SUPFAM" id="SSF81301">
    <property type="entry name" value="Nucleotidyltransferase"/>
    <property type="match status" value="1"/>
</dbReference>
<dbReference type="AlphaFoldDB" id="H1FUV8"/>
<sequence>MQFLNGVKNAIILIMNKESILNYLKNVKAKYQEEGFLIQALFGSYSRDEADADSDVDILVEATPAFASKYGFGSIKRIHEIQAELSLALGLPVDLADSTGMGKTGKKFIIDRAIYV</sequence>
<evidence type="ECO:0000313" key="3">
    <source>
        <dbReference type="Proteomes" id="UP000006431"/>
    </source>
</evidence>
<dbReference type="Pfam" id="PF01909">
    <property type="entry name" value="NTP_transf_2"/>
    <property type="match status" value="1"/>
</dbReference>
<dbReference type="InterPro" id="IPR002934">
    <property type="entry name" value="Polymerase_NTP_transf_dom"/>
</dbReference>
<keyword evidence="3" id="KW-1185">Reference proteome</keyword>
<evidence type="ECO:0000313" key="2">
    <source>
        <dbReference type="EMBL" id="EHP28965.1"/>
    </source>
</evidence>
<accession>H1FUV8</accession>
<evidence type="ECO:0000259" key="1">
    <source>
        <dbReference type="Pfam" id="PF01909"/>
    </source>
</evidence>
<dbReference type="InterPro" id="IPR043519">
    <property type="entry name" value="NT_sf"/>
</dbReference>
<proteinExistence type="predicted"/>
<keyword evidence="2" id="KW-0808">Transferase</keyword>
<dbReference type="HOGENOM" id="CLU_130257_8_0_7"/>
<dbReference type="PATRIC" id="fig|929558.5.peg.436"/>
<reference evidence="2 3" key="1">
    <citation type="journal article" date="2012" name="Proc. Natl. Acad. Sci. U.S.A.">
        <title>Genome and physiology of a model Epsilonproteobacterium responsible for sulfide detoxification in marine oxygen depletion zones.</title>
        <authorList>
            <person name="Grote J."/>
            <person name="Schott T."/>
            <person name="Bruckner C.G."/>
            <person name="Glockner F.O."/>
            <person name="Jost G."/>
            <person name="Teeling H."/>
            <person name="Labrenz M."/>
            <person name="Jurgens K."/>
        </authorList>
    </citation>
    <scope>NUCLEOTIDE SEQUENCE [LARGE SCALE GENOMIC DNA]</scope>
    <source>
        <strain evidence="2 3">GD1</strain>
    </source>
</reference>
<dbReference type="GO" id="GO:0016779">
    <property type="term" value="F:nucleotidyltransferase activity"/>
    <property type="evidence" value="ECO:0007669"/>
    <property type="project" value="InterPro"/>
</dbReference>
<dbReference type="STRING" id="929558.SMGD1_0438"/>